<keyword evidence="5" id="KW-0804">Transcription</keyword>
<dbReference type="InterPro" id="IPR013325">
    <property type="entry name" value="RNA_pol_sigma_r2"/>
</dbReference>
<evidence type="ECO:0000256" key="1">
    <source>
        <dbReference type="ARBA" id="ARBA00010641"/>
    </source>
</evidence>
<dbReference type="Proteomes" id="UP000326354">
    <property type="component" value="Chromosome"/>
</dbReference>
<keyword evidence="3" id="KW-0731">Sigma factor</keyword>
<evidence type="ECO:0000259" key="7">
    <source>
        <dbReference type="Pfam" id="PF08281"/>
    </source>
</evidence>
<evidence type="ECO:0000256" key="3">
    <source>
        <dbReference type="ARBA" id="ARBA00023082"/>
    </source>
</evidence>
<dbReference type="Gene3D" id="1.10.1740.10">
    <property type="match status" value="1"/>
</dbReference>
<sequence>MNIDGLRNGNERAINVFVETYQKKVFHFLWKYIGNFHDTEDLVQDTLLRVINNMHLFREQDFFGAWVYKIASNIAKDYLRKKRRRDNKLRDVIFKRVHREDPCSELLNREVHSKVITSIQALPVEQREVFLMRQEAGLTFKEIAQILDIPINTALGRMHYAVEKLRKELEGVI</sequence>
<dbReference type="SUPFAM" id="SSF88946">
    <property type="entry name" value="Sigma2 domain of RNA polymerase sigma factors"/>
    <property type="match status" value="1"/>
</dbReference>
<evidence type="ECO:0000313" key="9">
    <source>
        <dbReference type="Proteomes" id="UP000326354"/>
    </source>
</evidence>
<keyword evidence="2" id="KW-0805">Transcription regulation</keyword>
<dbReference type="PANTHER" id="PTHR43133">
    <property type="entry name" value="RNA POLYMERASE ECF-TYPE SIGMA FACTO"/>
    <property type="match status" value="1"/>
</dbReference>
<comment type="similarity">
    <text evidence="1">Belongs to the sigma-70 factor family. ECF subfamily.</text>
</comment>
<feature type="domain" description="RNA polymerase sigma factor 70 region 4 type 2" evidence="7">
    <location>
        <begin position="115"/>
        <end position="164"/>
    </location>
</feature>
<dbReference type="Pfam" id="PF08281">
    <property type="entry name" value="Sigma70_r4_2"/>
    <property type="match status" value="1"/>
</dbReference>
<dbReference type="KEGG" id="uam:UABAM_01329"/>
<organism evidence="8 9">
    <name type="scientific">Uabimicrobium amorphum</name>
    <dbReference type="NCBI Taxonomy" id="2596890"/>
    <lineage>
        <taxon>Bacteria</taxon>
        <taxon>Pseudomonadati</taxon>
        <taxon>Planctomycetota</taxon>
        <taxon>Candidatus Uabimicrobiia</taxon>
        <taxon>Candidatus Uabimicrobiales</taxon>
        <taxon>Candidatus Uabimicrobiaceae</taxon>
        <taxon>Candidatus Uabimicrobium</taxon>
    </lineage>
</organism>
<dbReference type="InterPro" id="IPR013324">
    <property type="entry name" value="RNA_pol_sigma_r3/r4-like"/>
</dbReference>
<dbReference type="InterPro" id="IPR014284">
    <property type="entry name" value="RNA_pol_sigma-70_dom"/>
</dbReference>
<keyword evidence="4" id="KW-0238">DNA-binding</keyword>
<dbReference type="EMBL" id="AP019860">
    <property type="protein sequence ID" value="BBM82986.1"/>
    <property type="molecule type" value="Genomic_DNA"/>
</dbReference>
<dbReference type="AlphaFoldDB" id="A0A5S9F1W2"/>
<dbReference type="GO" id="GO:0003677">
    <property type="term" value="F:DNA binding"/>
    <property type="evidence" value="ECO:0007669"/>
    <property type="project" value="UniProtKB-KW"/>
</dbReference>
<dbReference type="Pfam" id="PF04542">
    <property type="entry name" value="Sigma70_r2"/>
    <property type="match status" value="1"/>
</dbReference>
<dbReference type="CDD" id="cd06171">
    <property type="entry name" value="Sigma70_r4"/>
    <property type="match status" value="1"/>
</dbReference>
<dbReference type="PANTHER" id="PTHR43133:SF8">
    <property type="entry name" value="RNA POLYMERASE SIGMA FACTOR HI_1459-RELATED"/>
    <property type="match status" value="1"/>
</dbReference>
<dbReference type="GO" id="GO:0016987">
    <property type="term" value="F:sigma factor activity"/>
    <property type="evidence" value="ECO:0007669"/>
    <property type="project" value="UniProtKB-KW"/>
</dbReference>
<keyword evidence="9" id="KW-1185">Reference proteome</keyword>
<feature type="domain" description="RNA polymerase sigma-70 region 2" evidence="6">
    <location>
        <begin position="17"/>
        <end position="85"/>
    </location>
</feature>
<evidence type="ECO:0000256" key="4">
    <source>
        <dbReference type="ARBA" id="ARBA00023125"/>
    </source>
</evidence>
<dbReference type="RefSeq" id="WP_151967211.1">
    <property type="nucleotide sequence ID" value="NZ_AP019860.1"/>
</dbReference>
<dbReference type="OrthoDB" id="9782703at2"/>
<dbReference type="InterPro" id="IPR007627">
    <property type="entry name" value="RNA_pol_sigma70_r2"/>
</dbReference>
<evidence type="ECO:0000256" key="5">
    <source>
        <dbReference type="ARBA" id="ARBA00023163"/>
    </source>
</evidence>
<accession>A0A5S9F1W2</accession>
<dbReference type="InterPro" id="IPR013249">
    <property type="entry name" value="RNA_pol_sigma70_r4_t2"/>
</dbReference>
<dbReference type="Gene3D" id="1.10.10.10">
    <property type="entry name" value="Winged helix-like DNA-binding domain superfamily/Winged helix DNA-binding domain"/>
    <property type="match status" value="1"/>
</dbReference>
<dbReference type="SUPFAM" id="SSF88659">
    <property type="entry name" value="Sigma3 and sigma4 domains of RNA polymerase sigma factors"/>
    <property type="match status" value="1"/>
</dbReference>
<dbReference type="InterPro" id="IPR039425">
    <property type="entry name" value="RNA_pol_sigma-70-like"/>
</dbReference>
<dbReference type="NCBIfam" id="TIGR02937">
    <property type="entry name" value="sigma70-ECF"/>
    <property type="match status" value="1"/>
</dbReference>
<evidence type="ECO:0000313" key="8">
    <source>
        <dbReference type="EMBL" id="BBM82986.1"/>
    </source>
</evidence>
<dbReference type="InterPro" id="IPR036388">
    <property type="entry name" value="WH-like_DNA-bd_sf"/>
</dbReference>
<evidence type="ECO:0000259" key="6">
    <source>
        <dbReference type="Pfam" id="PF04542"/>
    </source>
</evidence>
<dbReference type="GO" id="GO:0006352">
    <property type="term" value="P:DNA-templated transcription initiation"/>
    <property type="evidence" value="ECO:0007669"/>
    <property type="project" value="InterPro"/>
</dbReference>
<name>A0A5S9F1W2_UABAM</name>
<reference evidence="8 9" key="1">
    <citation type="submission" date="2019-08" db="EMBL/GenBank/DDBJ databases">
        <title>Complete genome sequence of Candidatus Uab amorphum.</title>
        <authorList>
            <person name="Shiratori T."/>
            <person name="Suzuki S."/>
            <person name="Kakizawa Y."/>
            <person name="Ishida K."/>
        </authorList>
    </citation>
    <scope>NUCLEOTIDE SEQUENCE [LARGE SCALE GENOMIC DNA]</scope>
    <source>
        <strain evidence="8 9">SRT547</strain>
    </source>
</reference>
<evidence type="ECO:0000256" key="2">
    <source>
        <dbReference type="ARBA" id="ARBA00023015"/>
    </source>
</evidence>
<proteinExistence type="inferred from homology"/>
<gene>
    <name evidence="8" type="ORF">UABAM_01329</name>
</gene>
<protein>
    <submittedName>
        <fullName evidence="8">RNA polymerase sigma factor</fullName>
    </submittedName>
</protein>